<dbReference type="InterPro" id="IPR039859">
    <property type="entry name" value="PFA4/ZDH16/20/ERF2-like"/>
</dbReference>
<dbReference type="PROSITE" id="PS50216">
    <property type="entry name" value="DHHC"/>
    <property type="match status" value="1"/>
</dbReference>
<evidence type="ECO:0000256" key="2">
    <source>
        <dbReference type="ARBA" id="ARBA00022679"/>
    </source>
</evidence>
<comment type="caution">
    <text evidence="9">The sequence shown here is derived from an EMBL/GenBank/DDBJ whole genome shotgun (WGS) entry which is preliminary data.</text>
</comment>
<comment type="catalytic activity">
    <reaction evidence="7">
        <text>L-cysteinyl-[protein] + hexadecanoyl-CoA = S-hexadecanoyl-L-cysteinyl-[protein] + CoA</text>
        <dbReference type="Rhea" id="RHEA:36683"/>
        <dbReference type="Rhea" id="RHEA-COMP:10131"/>
        <dbReference type="Rhea" id="RHEA-COMP:11032"/>
        <dbReference type="ChEBI" id="CHEBI:29950"/>
        <dbReference type="ChEBI" id="CHEBI:57287"/>
        <dbReference type="ChEBI" id="CHEBI:57379"/>
        <dbReference type="ChEBI" id="CHEBI:74151"/>
        <dbReference type="EC" id="2.3.1.225"/>
    </reaction>
</comment>
<gene>
    <name evidence="9" type="ORF">KUTeg_013365</name>
</gene>
<sequence>MEVRERRKGPTLKEKLTEHYHNRNFKPDKRRANTLGRNFFWGMTITLFFESQFVLIPHLYGDNLFVMVGVIALVWFTLFESTINWMGTYFAENSLVTASDKAKYFPDTTETPPGWKNCSICQVDAPPRSHHCVLCNKCVLKRDHHCFFTGTCVGFYNQRFFVMFCFYMIWGNAFALFLQLSYLNESIPVFSSEAVTFIPLVAVYRFLVGQITFGSFFLIIHACFCVICLIAAIFFSAWQILIISQGLTSFEAWKQIRSYQGTYSENFKSVFGSLCYFPLQFLFPFKVDQNGNGYIWEERNQRVFCQCFGLHITLTASEWKWICMRSEERTSQRKLRMHTADE</sequence>
<keyword evidence="4 7" id="KW-1133">Transmembrane helix</keyword>
<name>A0ABQ9EVX5_TEGGR</name>
<dbReference type="EMBL" id="JARBDR010000657">
    <property type="protein sequence ID" value="KAJ8308491.1"/>
    <property type="molecule type" value="Genomic_DNA"/>
</dbReference>
<evidence type="ECO:0000256" key="6">
    <source>
        <dbReference type="ARBA" id="ARBA00023315"/>
    </source>
</evidence>
<evidence type="ECO:0000256" key="1">
    <source>
        <dbReference type="ARBA" id="ARBA00004141"/>
    </source>
</evidence>
<protein>
    <recommendedName>
        <fullName evidence="7">Palmitoyltransferase</fullName>
        <ecNumber evidence="7">2.3.1.225</ecNumber>
    </recommendedName>
</protein>
<evidence type="ECO:0000256" key="3">
    <source>
        <dbReference type="ARBA" id="ARBA00022692"/>
    </source>
</evidence>
<accession>A0ABQ9EVX5</accession>
<dbReference type="InterPro" id="IPR001594">
    <property type="entry name" value="Palmitoyltrfase_DHHC"/>
</dbReference>
<reference evidence="9 10" key="1">
    <citation type="submission" date="2022-12" db="EMBL/GenBank/DDBJ databases">
        <title>Chromosome-level genome of Tegillarca granosa.</title>
        <authorList>
            <person name="Kim J."/>
        </authorList>
    </citation>
    <scope>NUCLEOTIDE SEQUENCE [LARGE SCALE GENOMIC DNA]</scope>
    <source>
        <strain evidence="9">Teg-2019</strain>
        <tissue evidence="9">Adductor muscle</tissue>
    </source>
</reference>
<comment type="similarity">
    <text evidence="7">Belongs to the DHHC palmitoyltransferase family.</text>
</comment>
<keyword evidence="2 7" id="KW-0808">Transferase</keyword>
<dbReference type="Proteomes" id="UP001217089">
    <property type="component" value="Unassembled WGS sequence"/>
</dbReference>
<feature type="transmembrane region" description="Helical" evidence="7">
    <location>
        <begin position="216"/>
        <end position="238"/>
    </location>
</feature>
<comment type="domain">
    <text evidence="7">The DHHC domain is required for palmitoyltransferase activity.</text>
</comment>
<proteinExistence type="inferred from homology"/>
<evidence type="ECO:0000256" key="7">
    <source>
        <dbReference type="RuleBase" id="RU079119"/>
    </source>
</evidence>
<feature type="domain" description="Palmitoyltransferase DHHC" evidence="8">
    <location>
        <begin position="116"/>
        <end position="255"/>
    </location>
</feature>
<keyword evidence="6 7" id="KW-0012">Acyltransferase</keyword>
<feature type="transmembrane region" description="Helical" evidence="7">
    <location>
        <begin position="64"/>
        <end position="83"/>
    </location>
</feature>
<feature type="transmembrane region" description="Helical" evidence="7">
    <location>
        <begin position="160"/>
        <end position="180"/>
    </location>
</feature>
<evidence type="ECO:0000256" key="5">
    <source>
        <dbReference type="ARBA" id="ARBA00023136"/>
    </source>
</evidence>
<feature type="transmembrane region" description="Helical" evidence="7">
    <location>
        <begin position="186"/>
        <end position="204"/>
    </location>
</feature>
<dbReference type="EC" id="2.3.1.225" evidence="7"/>
<keyword evidence="10" id="KW-1185">Reference proteome</keyword>
<comment type="subcellular location">
    <subcellularLocation>
        <location evidence="1">Membrane</location>
        <topology evidence="1">Multi-pass membrane protein</topology>
    </subcellularLocation>
</comment>
<keyword evidence="5 7" id="KW-0472">Membrane</keyword>
<evidence type="ECO:0000256" key="4">
    <source>
        <dbReference type="ARBA" id="ARBA00022989"/>
    </source>
</evidence>
<dbReference type="PANTHER" id="PTHR12246">
    <property type="entry name" value="PALMITOYLTRANSFERASE ZDHHC16"/>
    <property type="match status" value="1"/>
</dbReference>
<feature type="transmembrane region" description="Helical" evidence="7">
    <location>
        <begin position="39"/>
        <end position="58"/>
    </location>
</feature>
<dbReference type="Pfam" id="PF01529">
    <property type="entry name" value="DHHC"/>
    <property type="match status" value="1"/>
</dbReference>
<evidence type="ECO:0000313" key="9">
    <source>
        <dbReference type="EMBL" id="KAJ8308491.1"/>
    </source>
</evidence>
<evidence type="ECO:0000313" key="10">
    <source>
        <dbReference type="Proteomes" id="UP001217089"/>
    </source>
</evidence>
<evidence type="ECO:0000259" key="8">
    <source>
        <dbReference type="Pfam" id="PF01529"/>
    </source>
</evidence>
<organism evidence="9 10">
    <name type="scientific">Tegillarca granosa</name>
    <name type="common">Malaysian cockle</name>
    <name type="synonym">Anadara granosa</name>
    <dbReference type="NCBI Taxonomy" id="220873"/>
    <lineage>
        <taxon>Eukaryota</taxon>
        <taxon>Metazoa</taxon>
        <taxon>Spiralia</taxon>
        <taxon>Lophotrochozoa</taxon>
        <taxon>Mollusca</taxon>
        <taxon>Bivalvia</taxon>
        <taxon>Autobranchia</taxon>
        <taxon>Pteriomorphia</taxon>
        <taxon>Arcoida</taxon>
        <taxon>Arcoidea</taxon>
        <taxon>Arcidae</taxon>
        <taxon>Tegillarca</taxon>
    </lineage>
</organism>
<keyword evidence="3 7" id="KW-0812">Transmembrane</keyword>